<dbReference type="eggNOG" id="ENOG502SH01">
    <property type="taxonomic scope" value="Eukaryota"/>
</dbReference>
<protein>
    <recommendedName>
        <fullName evidence="1">Carbohydrate kinase FGGY N-terminal domain-containing protein</fullName>
    </recommendedName>
</protein>
<dbReference type="RefSeq" id="XP_014143471.1">
    <property type="nucleotide sequence ID" value="XM_014287996.1"/>
</dbReference>
<sequence>MTCARYLWTLRNDPEKAKQTHHITTPAGWLAYVLTGEYCLGVGEASGVFPIDHATMDYDEELLK</sequence>
<feature type="non-terminal residue" evidence="2">
    <location>
        <position position="64"/>
    </location>
</feature>
<dbReference type="EMBL" id="KQ254367">
    <property type="protein sequence ID" value="KNC69569.1"/>
    <property type="molecule type" value="Genomic_DNA"/>
</dbReference>
<name>A0A0L0EYW1_9EUKA</name>
<dbReference type="Gene3D" id="3.30.420.40">
    <property type="match status" value="1"/>
</dbReference>
<evidence type="ECO:0000259" key="1">
    <source>
        <dbReference type="Pfam" id="PF00370"/>
    </source>
</evidence>
<dbReference type="OrthoDB" id="41442at2759"/>
<evidence type="ECO:0000313" key="2">
    <source>
        <dbReference type="EMBL" id="KNC69569.1"/>
    </source>
</evidence>
<dbReference type="GO" id="GO:0016301">
    <property type="term" value="F:kinase activity"/>
    <property type="evidence" value="ECO:0007669"/>
    <property type="project" value="InterPro"/>
</dbReference>
<reference evidence="2 3" key="1">
    <citation type="submission" date="2011-02" db="EMBL/GenBank/DDBJ databases">
        <title>The Genome Sequence of Sphaeroforma arctica JP610.</title>
        <authorList>
            <consortium name="The Broad Institute Genome Sequencing Platform"/>
            <person name="Russ C."/>
            <person name="Cuomo C."/>
            <person name="Young S.K."/>
            <person name="Zeng Q."/>
            <person name="Gargeya S."/>
            <person name="Alvarado L."/>
            <person name="Berlin A."/>
            <person name="Chapman S.B."/>
            <person name="Chen Z."/>
            <person name="Freedman E."/>
            <person name="Gellesch M."/>
            <person name="Goldberg J."/>
            <person name="Griggs A."/>
            <person name="Gujja S."/>
            <person name="Heilman E."/>
            <person name="Heiman D."/>
            <person name="Howarth C."/>
            <person name="Mehta T."/>
            <person name="Neiman D."/>
            <person name="Pearson M."/>
            <person name="Roberts A."/>
            <person name="Saif S."/>
            <person name="Shea T."/>
            <person name="Shenoy N."/>
            <person name="Sisk P."/>
            <person name="Stolte C."/>
            <person name="Sykes S."/>
            <person name="White J."/>
            <person name="Yandava C."/>
            <person name="Burger G."/>
            <person name="Gray M.W."/>
            <person name="Holland P.W.H."/>
            <person name="King N."/>
            <person name="Lang F.B.F."/>
            <person name="Roger A.J."/>
            <person name="Ruiz-Trillo I."/>
            <person name="Haas B."/>
            <person name="Nusbaum C."/>
            <person name="Birren B."/>
        </authorList>
    </citation>
    <scope>NUCLEOTIDE SEQUENCE [LARGE SCALE GENOMIC DNA]</scope>
    <source>
        <strain evidence="2 3">JP610</strain>
    </source>
</reference>
<feature type="domain" description="Carbohydrate kinase FGGY N-terminal" evidence="1">
    <location>
        <begin position="5"/>
        <end position="64"/>
    </location>
</feature>
<dbReference type="Proteomes" id="UP000054560">
    <property type="component" value="Unassembled WGS sequence"/>
</dbReference>
<dbReference type="SUPFAM" id="SSF53067">
    <property type="entry name" value="Actin-like ATPase domain"/>
    <property type="match status" value="1"/>
</dbReference>
<dbReference type="GO" id="GO:0005975">
    <property type="term" value="P:carbohydrate metabolic process"/>
    <property type="evidence" value="ECO:0007669"/>
    <property type="project" value="InterPro"/>
</dbReference>
<organism evidence="2 3">
    <name type="scientific">Sphaeroforma arctica JP610</name>
    <dbReference type="NCBI Taxonomy" id="667725"/>
    <lineage>
        <taxon>Eukaryota</taxon>
        <taxon>Ichthyosporea</taxon>
        <taxon>Ichthyophonida</taxon>
        <taxon>Sphaeroforma</taxon>
    </lineage>
</organism>
<keyword evidence="3" id="KW-1185">Reference proteome</keyword>
<evidence type="ECO:0000313" key="3">
    <source>
        <dbReference type="Proteomes" id="UP000054560"/>
    </source>
</evidence>
<dbReference type="Pfam" id="PF00370">
    <property type="entry name" value="FGGY_N"/>
    <property type="match status" value="1"/>
</dbReference>
<dbReference type="GeneID" id="25918423"/>
<dbReference type="AlphaFoldDB" id="A0A0L0EYW1"/>
<accession>A0A0L0EYW1</accession>
<dbReference type="InterPro" id="IPR043129">
    <property type="entry name" value="ATPase_NBD"/>
</dbReference>
<proteinExistence type="predicted"/>
<dbReference type="InterPro" id="IPR018484">
    <property type="entry name" value="FGGY_N"/>
</dbReference>
<gene>
    <name evidence="2" type="ORF">SARC_17919</name>
</gene>